<accession>A0A0G0TRD0</accession>
<sequence length="216" mass="25864">MINLKIYIKLIKRYNSPSLWLRFYIFVRLLVCPFDKILYFLPKMKTLIDVGCGSGLWLNFLALKQKNIDLLMGVDIDGRKLKLARSSKNKKIKYLDLKEYGNQKISTDCITLIDVVYLLSKDEQKKLFQDCFQRLNDGGGLFIKDVLTEPYWKFLFNYMQEFISVRVLHITYGQKFFWLTENYLINILSHIGFKEIRIERIDRWYPYPHFLCIAKK</sequence>
<comment type="caution">
    <text evidence="1">The sequence shown here is derived from an EMBL/GenBank/DDBJ whole genome shotgun (WGS) entry which is preliminary data.</text>
</comment>
<name>A0A0G0TRD0_9BACT</name>
<protein>
    <recommendedName>
        <fullName evidence="3">Methyltransferase type 11</fullName>
    </recommendedName>
</protein>
<evidence type="ECO:0000313" key="1">
    <source>
        <dbReference type="EMBL" id="KKR79554.1"/>
    </source>
</evidence>
<evidence type="ECO:0008006" key="3">
    <source>
        <dbReference type="Google" id="ProtNLM"/>
    </source>
</evidence>
<evidence type="ECO:0000313" key="2">
    <source>
        <dbReference type="Proteomes" id="UP000034749"/>
    </source>
</evidence>
<dbReference type="CDD" id="cd02440">
    <property type="entry name" value="AdoMet_MTases"/>
    <property type="match status" value="1"/>
</dbReference>
<dbReference type="EMBL" id="LBZW01000006">
    <property type="protein sequence ID" value="KKR79554.1"/>
    <property type="molecule type" value="Genomic_DNA"/>
</dbReference>
<dbReference type="AlphaFoldDB" id="A0A0G0TRD0"/>
<organism evidence="1 2">
    <name type="scientific">Candidatus Nomurabacteria bacterium GW2011_GWA2_40_9</name>
    <dbReference type="NCBI Taxonomy" id="1618734"/>
    <lineage>
        <taxon>Bacteria</taxon>
        <taxon>Candidatus Nomuraibacteriota</taxon>
    </lineage>
</organism>
<reference evidence="1 2" key="1">
    <citation type="journal article" date="2015" name="Nature">
        <title>rRNA introns, odd ribosomes, and small enigmatic genomes across a large radiation of phyla.</title>
        <authorList>
            <person name="Brown C.T."/>
            <person name="Hug L.A."/>
            <person name="Thomas B.C."/>
            <person name="Sharon I."/>
            <person name="Castelle C.J."/>
            <person name="Singh A."/>
            <person name="Wilkins M.J."/>
            <person name="Williams K.H."/>
            <person name="Banfield J.F."/>
        </authorList>
    </citation>
    <scope>NUCLEOTIDE SEQUENCE [LARGE SCALE GENOMIC DNA]</scope>
</reference>
<dbReference type="InterPro" id="IPR029063">
    <property type="entry name" value="SAM-dependent_MTases_sf"/>
</dbReference>
<dbReference type="Pfam" id="PF13489">
    <property type="entry name" value="Methyltransf_23"/>
    <property type="match status" value="1"/>
</dbReference>
<proteinExistence type="predicted"/>
<dbReference type="Proteomes" id="UP000034749">
    <property type="component" value="Unassembled WGS sequence"/>
</dbReference>
<dbReference type="Gene3D" id="3.40.50.150">
    <property type="entry name" value="Vaccinia Virus protein VP39"/>
    <property type="match status" value="1"/>
</dbReference>
<gene>
    <name evidence="1" type="ORF">UU24_C0006G0048</name>
</gene>
<dbReference type="SUPFAM" id="SSF53335">
    <property type="entry name" value="S-adenosyl-L-methionine-dependent methyltransferases"/>
    <property type="match status" value="1"/>
</dbReference>